<reference evidence="9" key="1">
    <citation type="submission" date="2014-12" db="EMBL/GenBank/DDBJ databases">
        <authorList>
            <person name="Huang H.-H."/>
            <person name="Chen S.-C."/>
            <person name="Lai M.-C."/>
        </authorList>
    </citation>
    <scope>NUCLEOTIDE SEQUENCE</scope>
    <source>
        <strain evidence="9">K1F9705b</strain>
    </source>
</reference>
<feature type="binding site" evidence="8">
    <location>
        <position position="92"/>
    </location>
    <ligand>
        <name>Zn(2+)</name>
        <dbReference type="ChEBI" id="CHEBI:29105"/>
    </ligand>
</feature>
<dbReference type="Gene3D" id="6.20.50.20">
    <property type="match status" value="1"/>
</dbReference>
<comment type="cofactor">
    <cofactor evidence="8">
        <name>Zn(2+)</name>
        <dbReference type="ChEBI" id="CHEBI:29105"/>
    </cofactor>
    <text evidence="8">Binds 1 zinc ion per subunit.</text>
</comment>
<evidence type="ECO:0000256" key="1">
    <source>
        <dbReference type="ARBA" id="ARBA00022490"/>
    </source>
</evidence>
<evidence type="ECO:0000256" key="3">
    <source>
        <dbReference type="ARBA" id="ARBA00022722"/>
    </source>
</evidence>
<dbReference type="Proteomes" id="UP000730161">
    <property type="component" value="Unassembled WGS sequence"/>
</dbReference>
<dbReference type="InterPro" id="IPR007175">
    <property type="entry name" value="Rpr2/Snm1/Rpp21"/>
</dbReference>
<dbReference type="PANTHER" id="PTHR14742:SF0">
    <property type="entry name" value="RIBONUCLEASE P PROTEIN SUBUNIT P21"/>
    <property type="match status" value="1"/>
</dbReference>
<dbReference type="GO" id="GO:0008270">
    <property type="term" value="F:zinc ion binding"/>
    <property type="evidence" value="ECO:0007669"/>
    <property type="project" value="UniProtKB-UniRule"/>
</dbReference>
<keyword evidence="10" id="KW-1185">Reference proteome</keyword>
<keyword evidence="1 8" id="KW-0963">Cytoplasm</keyword>
<dbReference type="GO" id="GO:0001682">
    <property type="term" value="P:tRNA 5'-leader removal"/>
    <property type="evidence" value="ECO:0007669"/>
    <property type="project" value="UniProtKB-UniRule"/>
</dbReference>
<evidence type="ECO:0000313" key="10">
    <source>
        <dbReference type="Proteomes" id="UP000730161"/>
    </source>
</evidence>
<evidence type="ECO:0000256" key="2">
    <source>
        <dbReference type="ARBA" id="ARBA00022694"/>
    </source>
</evidence>
<protein>
    <recommendedName>
        <fullName evidence="8">Ribonuclease P protein component 4</fullName>
        <shortName evidence="8">RNase P component 4</shortName>
        <ecNumber evidence="8">3.1.26.5</ecNumber>
    </recommendedName>
    <alternativeName>
        <fullName evidence="8">Rpp21</fullName>
    </alternativeName>
</protein>
<comment type="similarity">
    <text evidence="8">Belongs to the eukaryotic/archaeal RNase P protein component 4 family.</text>
</comment>
<evidence type="ECO:0000313" key="9">
    <source>
        <dbReference type="EMBL" id="MBR1368638.1"/>
    </source>
</evidence>
<evidence type="ECO:0000256" key="5">
    <source>
        <dbReference type="ARBA" id="ARBA00022759"/>
    </source>
</evidence>
<dbReference type="HAMAP" id="MF_00757">
    <property type="entry name" value="RNase_P_4"/>
    <property type="match status" value="1"/>
</dbReference>
<feature type="binding site" evidence="8">
    <location>
        <position position="63"/>
    </location>
    <ligand>
        <name>Zn(2+)</name>
        <dbReference type="ChEBI" id="CHEBI:29105"/>
    </ligand>
</feature>
<keyword evidence="5 8" id="KW-0255">Endonuclease</keyword>
<proteinExistence type="inferred from homology"/>
<gene>
    <name evidence="8" type="primary">rnp4</name>
    <name evidence="9" type="ORF">RJ53_03600</name>
</gene>
<evidence type="ECO:0000256" key="6">
    <source>
        <dbReference type="ARBA" id="ARBA00022801"/>
    </source>
</evidence>
<sequence>MAEKVRPGNGKRIARERIDILFAEASRWVHEDTGRAERCIALARRIAMKQRLRMPKRYRRQFCRTCYGYLVPGRTARIRIQHGKVIVTCLLCRDQRRYPVVREYNGKV</sequence>
<dbReference type="Pfam" id="PF04032">
    <property type="entry name" value="Rpr2"/>
    <property type="match status" value="1"/>
</dbReference>
<keyword evidence="6 8" id="KW-0378">Hydrolase</keyword>
<dbReference type="EMBL" id="JWHL01000003">
    <property type="protein sequence ID" value="MBR1368638.1"/>
    <property type="molecule type" value="Genomic_DNA"/>
</dbReference>
<dbReference type="GO" id="GO:0005737">
    <property type="term" value="C:cytoplasm"/>
    <property type="evidence" value="ECO:0007669"/>
    <property type="project" value="UniProtKB-SubCell"/>
</dbReference>
<dbReference type="GO" id="GO:0030677">
    <property type="term" value="C:ribonuclease P complex"/>
    <property type="evidence" value="ECO:0007669"/>
    <property type="project" value="UniProtKB-UniRule"/>
</dbReference>
<keyword evidence="3 8" id="KW-0540">Nuclease</keyword>
<dbReference type="Gene3D" id="1.20.5.420">
    <property type="entry name" value="Immunoglobulin FC, subunit C"/>
    <property type="match status" value="1"/>
</dbReference>
<feature type="binding site" evidence="8">
    <location>
        <position position="66"/>
    </location>
    <ligand>
        <name>Zn(2+)</name>
        <dbReference type="ChEBI" id="CHEBI:29105"/>
    </ligand>
</feature>
<comment type="subunit">
    <text evidence="8">Consists of a catalytic RNA component and at least 4-5 protein subunits.</text>
</comment>
<evidence type="ECO:0000256" key="4">
    <source>
        <dbReference type="ARBA" id="ARBA00022723"/>
    </source>
</evidence>
<feature type="binding site" evidence="8">
    <location>
        <position position="89"/>
    </location>
    <ligand>
        <name>Zn(2+)</name>
        <dbReference type="ChEBI" id="CHEBI:29105"/>
    </ligand>
</feature>
<evidence type="ECO:0000256" key="8">
    <source>
        <dbReference type="HAMAP-Rule" id="MF_00757"/>
    </source>
</evidence>
<dbReference type="EC" id="3.1.26.5" evidence="8"/>
<comment type="caution">
    <text evidence="9">The sequence shown here is derived from an EMBL/GenBank/DDBJ whole genome shotgun (WGS) entry which is preliminary data.</text>
</comment>
<accession>A0A8J8B512</accession>
<keyword evidence="4 8" id="KW-0479">Metal-binding</keyword>
<keyword evidence="7 8" id="KW-0862">Zinc</keyword>
<comment type="function">
    <text evidence="8">Part of ribonuclease P, a protein complex that generates mature tRNA molecules by cleaving their 5'-ends.</text>
</comment>
<dbReference type="RefSeq" id="WP_211530266.1">
    <property type="nucleotide sequence ID" value="NZ_JWHL01000003.1"/>
</dbReference>
<organism evidence="9 10">
    <name type="scientific">Methanocalculus chunghsingensis</name>
    <dbReference type="NCBI Taxonomy" id="156457"/>
    <lineage>
        <taxon>Archaea</taxon>
        <taxon>Methanobacteriati</taxon>
        <taxon>Methanobacteriota</taxon>
        <taxon>Stenosarchaea group</taxon>
        <taxon>Methanomicrobia</taxon>
        <taxon>Methanomicrobiales</taxon>
        <taxon>Methanocalculaceae</taxon>
        <taxon>Methanocalculus</taxon>
    </lineage>
</organism>
<dbReference type="InterPro" id="IPR016432">
    <property type="entry name" value="RNP4"/>
</dbReference>
<dbReference type="PIRSF" id="PIRSF004878">
    <property type="entry name" value="RNase_P_4"/>
    <property type="match status" value="1"/>
</dbReference>
<dbReference type="AlphaFoldDB" id="A0A8J8B512"/>
<dbReference type="GO" id="GO:0004526">
    <property type="term" value="F:ribonuclease P activity"/>
    <property type="evidence" value="ECO:0007669"/>
    <property type="project" value="UniProtKB-UniRule"/>
</dbReference>
<dbReference type="OrthoDB" id="10058at2157"/>
<keyword evidence="2 8" id="KW-0819">tRNA processing</keyword>
<evidence type="ECO:0000256" key="7">
    <source>
        <dbReference type="ARBA" id="ARBA00022833"/>
    </source>
</evidence>
<comment type="subcellular location">
    <subcellularLocation>
        <location evidence="8">Cytoplasm</location>
    </subcellularLocation>
</comment>
<name>A0A8J8B512_9EURY</name>
<dbReference type="PANTHER" id="PTHR14742">
    <property type="entry name" value="RIBONUCLEASE P SUBUNIT P21"/>
    <property type="match status" value="1"/>
</dbReference>
<comment type="catalytic activity">
    <reaction evidence="8">
        <text>Endonucleolytic cleavage of RNA, removing 5'-extranucleotides from tRNA precursor.</text>
        <dbReference type="EC" id="3.1.26.5"/>
    </reaction>
</comment>